<feature type="domain" description="PEP-utilising enzyme mobile" evidence="1">
    <location>
        <begin position="578"/>
        <end position="647"/>
    </location>
</feature>
<dbReference type="Gene3D" id="3.50.30.10">
    <property type="entry name" value="Phosphohistidine domain"/>
    <property type="match status" value="1"/>
</dbReference>
<sequence>MSFTIGETPDRDDLGSYPKVARQHALAARGMRVPPGVVLDLARARAVLSAAVDGDDMITWIRDQFASGHTLIARSAGSREDREHTSGAGLGMSIAGIRDLTQLEGALAMIEAHGRTLEGVGNLHAGRTLMLIQREVPRQALLVVVRGGEPGDRFYVETHGPNAGPEPLAEGRSPDWAGPLSEWPDDSRARVEQLAVEVAASEGGPHGVDLEIVVDPSGEPWLVQARPLTAPLHPGWAAFSEAVAREGQQKHMRGSLLFDGEHNPAPLSPAHAWVMRRLASLRPGKSGDPVVLAGWLYVRVLPRALGSAALATSSVMSVHEALEWLRDEALPHARVMLTEYAALLASEPPIRVALDRAEALFLNMIDAYVDRLVPARRAGLARVTASSSPTATERTDPRAARLDTPLTLRARAHFLDVLPAVWDIASPSLAELLDDVEQEEEGEPLPTSEAAAVGLLGEWDDHLFACGLAPLRALWRYAARRLDIDDARVFLLDGAELVALDADPLALGDGDELERELARRIALLESQRELDPPSRIIAGQPLPHPCGGRLRGLAIGGSFDGPIAQRRDLRDLLADPPEAGAVLCIPALTAQAAVALARLGIQAVCTEYGGALAHGALMARELGLSALIGCHGCTRLAEGTRVRLDTRARRLVAIG</sequence>
<protein>
    <recommendedName>
        <fullName evidence="1">PEP-utilising enzyme mobile domain-containing protein</fullName>
    </recommendedName>
</protein>
<evidence type="ECO:0000313" key="2">
    <source>
        <dbReference type="EMBL" id="PRQ09834.1"/>
    </source>
</evidence>
<comment type="caution">
    <text evidence="2">The sequence shown here is derived from an EMBL/GenBank/DDBJ whole genome shotgun (WGS) entry which is preliminary data.</text>
</comment>
<dbReference type="Proteomes" id="UP000238823">
    <property type="component" value="Unassembled WGS sequence"/>
</dbReference>
<dbReference type="InterPro" id="IPR036637">
    <property type="entry name" value="Phosphohistidine_dom_sf"/>
</dbReference>
<evidence type="ECO:0000259" key="1">
    <source>
        <dbReference type="Pfam" id="PF00391"/>
    </source>
</evidence>
<proteinExistence type="predicted"/>
<dbReference type="Pfam" id="PF00391">
    <property type="entry name" value="PEP-utilizers"/>
    <property type="match status" value="1"/>
</dbReference>
<name>A0A2S9YXM6_9BACT</name>
<gene>
    <name evidence="2" type="ORF">ENSA7_03840</name>
</gene>
<organism evidence="2 3">
    <name type="scientific">Enhygromyxa salina</name>
    <dbReference type="NCBI Taxonomy" id="215803"/>
    <lineage>
        <taxon>Bacteria</taxon>
        <taxon>Pseudomonadati</taxon>
        <taxon>Myxococcota</taxon>
        <taxon>Polyangia</taxon>
        <taxon>Nannocystales</taxon>
        <taxon>Nannocystaceae</taxon>
        <taxon>Enhygromyxa</taxon>
    </lineage>
</organism>
<dbReference type="EMBL" id="PVNL01000011">
    <property type="protein sequence ID" value="PRQ09834.1"/>
    <property type="molecule type" value="Genomic_DNA"/>
</dbReference>
<dbReference type="GO" id="GO:0016772">
    <property type="term" value="F:transferase activity, transferring phosphorus-containing groups"/>
    <property type="evidence" value="ECO:0007669"/>
    <property type="project" value="InterPro"/>
</dbReference>
<accession>A0A2S9YXM6</accession>
<dbReference type="SUPFAM" id="SSF52009">
    <property type="entry name" value="Phosphohistidine domain"/>
    <property type="match status" value="1"/>
</dbReference>
<dbReference type="OrthoDB" id="5483407at2"/>
<dbReference type="AlphaFoldDB" id="A0A2S9YXM6"/>
<reference evidence="2 3" key="1">
    <citation type="submission" date="2018-03" db="EMBL/GenBank/DDBJ databases">
        <title>Draft Genome Sequences of the Obligatory Marine Myxobacteria Enhygromyxa salina SWB007.</title>
        <authorList>
            <person name="Poehlein A."/>
            <person name="Moghaddam J.A."/>
            <person name="Harms H."/>
            <person name="Alanjari M."/>
            <person name="Koenig G.M."/>
            <person name="Daniel R."/>
            <person name="Schaeberle T.F."/>
        </authorList>
    </citation>
    <scope>NUCLEOTIDE SEQUENCE [LARGE SCALE GENOMIC DNA]</scope>
    <source>
        <strain evidence="2 3">SWB007</strain>
    </source>
</reference>
<dbReference type="RefSeq" id="WP_106087475.1">
    <property type="nucleotide sequence ID" value="NZ_PVNL01000011.1"/>
</dbReference>
<evidence type="ECO:0000313" key="3">
    <source>
        <dbReference type="Proteomes" id="UP000238823"/>
    </source>
</evidence>
<dbReference type="InterPro" id="IPR008279">
    <property type="entry name" value="PEP-util_enz_mobile_dom"/>
</dbReference>